<dbReference type="Gene3D" id="3.20.20.80">
    <property type="entry name" value="Glycosidases"/>
    <property type="match status" value="3"/>
</dbReference>
<dbReference type="SUPFAM" id="SSF51445">
    <property type="entry name" value="(Trans)glycosidases"/>
    <property type="match status" value="3"/>
</dbReference>
<dbReference type="Pfam" id="PF02018">
    <property type="entry name" value="CBM_4_9"/>
    <property type="match status" value="2"/>
</dbReference>
<feature type="domain" description="GH10" evidence="14">
    <location>
        <begin position="381"/>
        <end position="658"/>
    </location>
</feature>
<keyword evidence="6" id="KW-0677">Repeat</keyword>
<evidence type="ECO:0000256" key="8">
    <source>
        <dbReference type="ARBA" id="ARBA00023277"/>
    </source>
</evidence>
<keyword evidence="8" id="KW-0119">Carbohydrate metabolism</keyword>
<feature type="compositionally biased region" description="Gly residues" evidence="12">
    <location>
        <begin position="36"/>
        <end position="45"/>
    </location>
</feature>
<dbReference type="Gene3D" id="2.60.120.260">
    <property type="entry name" value="Galactose-binding domain-like"/>
    <property type="match status" value="3"/>
</dbReference>
<dbReference type="GO" id="GO:0031176">
    <property type="term" value="F:endo-1,4-beta-xylanase activity"/>
    <property type="evidence" value="ECO:0007669"/>
    <property type="project" value="UniProtKB-EC"/>
</dbReference>
<accession>A0A5M8NX45</accession>
<evidence type="ECO:0000256" key="3">
    <source>
        <dbReference type="ARBA" id="ARBA00012590"/>
    </source>
</evidence>
<keyword evidence="9 15" id="KW-0326">Glycosidase</keyword>
<dbReference type="EC" id="3.2.1.8" evidence="3"/>
<keyword evidence="10" id="KW-0624">Polysaccharide degradation</keyword>
<dbReference type="EMBL" id="SNRX01000031">
    <property type="protein sequence ID" value="KAA6301047.1"/>
    <property type="molecule type" value="Genomic_DNA"/>
</dbReference>
<evidence type="ECO:0000256" key="1">
    <source>
        <dbReference type="ARBA" id="ARBA00000681"/>
    </source>
</evidence>
<feature type="active site" description="Nucleophile" evidence="11">
    <location>
        <position position="1619"/>
    </location>
</feature>
<comment type="catalytic activity">
    <reaction evidence="1">
        <text>Endohydrolysis of (1-&gt;4)-beta-D-xylosidic linkages in xylans.</text>
        <dbReference type="EC" id="3.2.1.8"/>
    </reaction>
</comment>
<evidence type="ECO:0000256" key="11">
    <source>
        <dbReference type="PROSITE-ProRule" id="PRU10061"/>
    </source>
</evidence>
<dbReference type="SUPFAM" id="SSF49785">
    <property type="entry name" value="Galactose-binding domain-like"/>
    <property type="match status" value="3"/>
</dbReference>
<dbReference type="GO" id="GO:0045493">
    <property type="term" value="P:xylan catabolic process"/>
    <property type="evidence" value="ECO:0007669"/>
    <property type="project" value="UniProtKB-KW"/>
</dbReference>
<evidence type="ECO:0000256" key="9">
    <source>
        <dbReference type="ARBA" id="ARBA00023295"/>
    </source>
</evidence>
<proteinExistence type="inferred from homology"/>
<comment type="similarity">
    <text evidence="2">Belongs to the glycosyl hydrolase 10 (cellulase F) family.</text>
</comment>
<reference evidence="15 16" key="1">
    <citation type="submission" date="2019-03" db="EMBL/GenBank/DDBJ databases">
        <title>Single cell metagenomics reveals metabolic interactions within the superorganism composed of flagellate Streblomastix strix and complex community of Bacteroidetes bacteria on its surface.</title>
        <authorList>
            <person name="Treitli S.C."/>
            <person name="Kolisko M."/>
            <person name="Husnik F."/>
            <person name="Keeling P."/>
            <person name="Hampl V."/>
        </authorList>
    </citation>
    <scope>NUCLEOTIDE SEQUENCE [LARGE SCALE GENOMIC DNA]</scope>
    <source>
        <strain evidence="15">St1</strain>
    </source>
</reference>
<dbReference type="Proteomes" id="UP000324575">
    <property type="component" value="Unassembled WGS sequence"/>
</dbReference>
<evidence type="ECO:0000256" key="7">
    <source>
        <dbReference type="ARBA" id="ARBA00022801"/>
    </source>
</evidence>
<dbReference type="InterPro" id="IPR025883">
    <property type="entry name" value="Cadherin-like_domain"/>
</dbReference>
<feature type="chain" id="PRO_5024406197" description="endo-1,4-beta-xylanase" evidence="13">
    <location>
        <begin position="22"/>
        <end position="2125"/>
    </location>
</feature>
<evidence type="ECO:0000313" key="16">
    <source>
        <dbReference type="Proteomes" id="UP000324575"/>
    </source>
</evidence>
<feature type="region of interest" description="Disordered" evidence="12">
    <location>
        <begin position="36"/>
        <end position="61"/>
    </location>
</feature>
<evidence type="ECO:0000313" key="15">
    <source>
        <dbReference type="EMBL" id="KAA6301047.1"/>
    </source>
</evidence>
<dbReference type="Pfam" id="PF00331">
    <property type="entry name" value="Glyco_hydro_10"/>
    <property type="match status" value="3"/>
</dbReference>
<dbReference type="InterPro" id="IPR003305">
    <property type="entry name" value="CenC_carb-bd"/>
</dbReference>
<evidence type="ECO:0000256" key="4">
    <source>
        <dbReference type="ARBA" id="ARBA00022651"/>
    </source>
</evidence>
<gene>
    <name evidence="15" type="ORF">EZS26_002796</name>
</gene>
<comment type="caution">
    <text evidence="15">The sequence shown here is derived from an EMBL/GenBank/DDBJ whole genome shotgun (WGS) entry which is preliminary data.</text>
</comment>
<keyword evidence="5 13" id="KW-0732">Signal</keyword>
<dbReference type="PROSITE" id="PS00591">
    <property type="entry name" value="GH10_1"/>
    <property type="match status" value="1"/>
</dbReference>
<dbReference type="PROSITE" id="PS51760">
    <property type="entry name" value="GH10_2"/>
    <property type="match status" value="2"/>
</dbReference>
<dbReference type="PANTHER" id="PTHR31490">
    <property type="entry name" value="GLYCOSYL HYDROLASE"/>
    <property type="match status" value="1"/>
</dbReference>
<keyword evidence="4 15" id="KW-0858">Xylan degradation</keyword>
<dbReference type="Pfam" id="PF12733">
    <property type="entry name" value="Cadherin-like"/>
    <property type="match status" value="2"/>
</dbReference>
<protein>
    <recommendedName>
        <fullName evidence="3">endo-1,4-beta-xylanase</fullName>
        <ecNumber evidence="3">3.2.1.8</ecNumber>
    </recommendedName>
</protein>
<name>A0A5M8NX45_9BACT</name>
<evidence type="ECO:0000256" key="2">
    <source>
        <dbReference type="ARBA" id="ARBA00007495"/>
    </source>
</evidence>
<evidence type="ECO:0000256" key="6">
    <source>
        <dbReference type="ARBA" id="ARBA00022737"/>
    </source>
</evidence>
<dbReference type="InterPro" id="IPR017853">
    <property type="entry name" value="GH"/>
</dbReference>
<sequence length="2125" mass="231330">MKKIYLLIAYLAILSITHLSAQTTLLTEGFEGSGGTFPSGWGGTTTGTPTTRPNNDAANAHSGNRYLRTAIPSTTGGNPWNYTVTMPNITVRPDHKIRLSFWMKTMSGTAAVRVSLPAGHLLMENSREGQQYLPGVTVTDTYTQFTYDVVYGQQIVTGGPTIKFTFDVGTTPLAILCLDDVLVEDLGHAVIDPLHYNEDYVNAAGYDFETGDLNTGWTLSSPTAIGITTEDKHSGEQALKAVNGSETDPESLQIQTPEITIKPNHEYKLFFWARAVGGGGKLSISTPEAGQFNAQNLPELDISNEWAQYVYEYSAGTTTLKGVGTTAKLNFNLGYIADKTYYIDDIYVVDLTEDPMDWTPGDAATQPLALNHSKFLGNVTAGSVPANWNKYWNQVSPENGGKWGTVQSNINNTTYSWTQANTAYNQANNNGLYFKWHTFVWGSQEPSGLANLTPEVQKTKLIAYMDSVKNRYPNIQLMDVVNEPFHETFSAAEALGGAGETGWDWIVTAFELARERFPKTKLLINEYGIINNVAAANDYMQIINILKEKHLIDGIGIQCHTFNIDGAPAADIQSVLDVLATADLPIYVSELDIADAVEKVQRKRYQEKFPILWEHPSVAGITLWGYITGSTWRDNTGIVSSAQNSATEREAMKWLKNYMVSDASKVENKFTKDVTLDEYRLSKAGTLEGAFDPAASAYKLKVDEEVTSINLALLTTDRLATVSGGDTRPLEEGINEITFTVTGEDKTTTKEYTLTVIRGIEPIKTEYIIQKLFPVTATTTINSNRTVDGLSLVSTGSNQIQILRANGGKTTEDGIYSNLPDAPVNGDTGMKNLLRFQTSGNINGSAMPTRCYASIQVPGECTITVYGMAGTSGGGRSILNISNGSYILGALDVSESAATLFKKTVKYYGEAGTIYFFVDNSTTAKNMYIGVIVVGTGSLEASLDGPNSKAFDFESGTLAGWSVNEGSGTIGISAEDKHIGQNSLKITSASATDAQLTTPVIPLIQGHHYRLSFWAKASADNSLLTLASGNDQLLLEKERSAIGSLPDKSIKTAWAQYIYDVVLTGTVLSKIEAASAELQLTLSAGSPETTYYLDDLTIEDMTAIEGSRGIPELTSPLANNHAKLLGNTVDSAIPEDFNTYWNQINAQNAGYWNTVEASQNTLSWEATDALYNYAKTNNIVFKYNALLDGNHEPAWLGDLPAADQKTAWETYIQAVATQYNAIDLIEVVNAPLHAPSAIRETLGGTGTSGYDWIVNAFETAKEKFPNSQLLISESGILDNLDNAALFVEIINVLKERNLLDGINIQGNQASIDAASIEQLTVILNTLESTNIPVYISDLNIDESLVATKFPVLWQHPAVVSVTWDSSSALEWLKNYFNLPASQVYNQYIVPENTPLAKNHSKFLGNVISGSVPANFDRYWNQITPENAGKWGSLEPARGYMRWAELDRAYAHAKKNGYPFKFHTFVWGSQEPGWITRTDLSSDELKAEVEDFMQSVAERYPDIDIMDVVNEALTGHNPSNIRAALGGNGTTGWDWVVWSFEKARQYFPNSQLLINDYGIISDNNAANNYKAIINILKERGLVDGIGIQGHQFNMDGVSVATMNTVLTNLATTGLPIYVTELDISNANETTQRNLYQQKFPVLWEHPSIAGVTVWGYITGQTWKENTGLVSSGNTDATEKLAMTWLKEYMSGTDSQVPNQFLSVDATLKTLTVSAGTLSPAFDPETLEYRIVAGADVSRIDLSPVANHKKATILGARTKALKPGINTVTIQVTAEDGTIRNYTLTIVRQVIVTPDTPVVSAVTYEPGKTLSDIAIESDSDKGTFSWATPDAIPTVDNAGYQVNFTPADNELYDYSACPLTQVIPLTVNPRDINNAAVTLLIEGTYVYTGAQLVPTYNSVKDGVYDLTSSDYNVQYGENSNVATGGSVILKGTGNYTGEKSFPFAIAKATPVITLEDKTVNYSGSPISIEQPVLSGSTTVQTLLAGLTYLYEGLNGVQYNSAQPPVDPGEYKLTVSTAGDANHTASSAQATLTILVWNGIDDVVVQAAINVYPNPVVPNGIVFVETNKDVNELDGAVIEVYTLTGSLVEQIPVKGKVTEVKIKGNSNAYLYVFRTKDGFRKEIKVIVE</sequence>
<feature type="domain" description="GH10" evidence="14">
    <location>
        <begin position="1408"/>
        <end position="1687"/>
    </location>
</feature>
<evidence type="ECO:0000259" key="14">
    <source>
        <dbReference type="PROSITE" id="PS51760"/>
    </source>
</evidence>
<dbReference type="InterPro" id="IPR044846">
    <property type="entry name" value="GH10"/>
</dbReference>
<evidence type="ECO:0000256" key="5">
    <source>
        <dbReference type="ARBA" id="ARBA00022729"/>
    </source>
</evidence>
<keyword evidence="7 15" id="KW-0378">Hydrolase</keyword>
<feature type="signal peptide" evidence="13">
    <location>
        <begin position="1"/>
        <end position="21"/>
    </location>
</feature>
<dbReference type="InterPro" id="IPR008979">
    <property type="entry name" value="Galactose-bd-like_sf"/>
</dbReference>
<organism evidence="15 16">
    <name type="scientific">Candidatus Ordinivivax streblomastigis</name>
    <dbReference type="NCBI Taxonomy" id="2540710"/>
    <lineage>
        <taxon>Bacteria</taxon>
        <taxon>Pseudomonadati</taxon>
        <taxon>Bacteroidota</taxon>
        <taxon>Bacteroidia</taxon>
        <taxon>Bacteroidales</taxon>
        <taxon>Candidatus Ordinivivax</taxon>
    </lineage>
</organism>
<dbReference type="SMART" id="SM00633">
    <property type="entry name" value="Glyco_10"/>
    <property type="match status" value="2"/>
</dbReference>
<dbReference type="InterPro" id="IPR001000">
    <property type="entry name" value="GH10_dom"/>
</dbReference>
<evidence type="ECO:0000256" key="13">
    <source>
        <dbReference type="SAM" id="SignalP"/>
    </source>
</evidence>
<evidence type="ECO:0000256" key="12">
    <source>
        <dbReference type="SAM" id="MobiDB-lite"/>
    </source>
</evidence>
<evidence type="ECO:0000256" key="10">
    <source>
        <dbReference type="ARBA" id="ARBA00023326"/>
    </source>
</evidence>
<dbReference type="PANTHER" id="PTHR31490:SF88">
    <property type="entry name" value="BETA-XYLANASE"/>
    <property type="match status" value="1"/>
</dbReference>
<dbReference type="InterPro" id="IPR031158">
    <property type="entry name" value="GH10_AS"/>
</dbReference>